<dbReference type="PANTHER" id="PTHR33473">
    <property type="entry name" value="ATP-DEPENDENT CLP PROTEASE ADAPTER PROTEIN CLPS1, CHLOROPLASTIC"/>
    <property type="match status" value="1"/>
</dbReference>
<dbReference type="GO" id="GO:0006508">
    <property type="term" value="P:proteolysis"/>
    <property type="evidence" value="ECO:0007669"/>
    <property type="project" value="UniProtKB-UniRule"/>
</dbReference>
<keyword evidence="4" id="KW-0645">Protease</keyword>
<dbReference type="Gene3D" id="3.30.1390.10">
    <property type="match status" value="1"/>
</dbReference>
<protein>
    <recommendedName>
        <fullName evidence="1">ATP-dependent Clp protease adapter protein ClpS</fullName>
    </recommendedName>
</protein>
<dbReference type="FunFam" id="3.30.1390.10:FF:000002">
    <property type="entry name" value="ATP-dependent Clp protease adapter protein ClpS"/>
    <property type="match status" value="1"/>
</dbReference>
<dbReference type="SUPFAM" id="SSF54736">
    <property type="entry name" value="ClpS-like"/>
    <property type="match status" value="1"/>
</dbReference>
<organism evidence="4 5">
    <name type="scientific">SAR86 cluster bacterium</name>
    <dbReference type="NCBI Taxonomy" id="2030880"/>
    <lineage>
        <taxon>Bacteria</taxon>
        <taxon>Pseudomonadati</taxon>
        <taxon>Pseudomonadota</taxon>
        <taxon>Gammaproteobacteria</taxon>
        <taxon>SAR86 cluster</taxon>
    </lineage>
</organism>
<reference evidence="4 5" key="1">
    <citation type="journal article" date="2018" name="Microbiome">
        <title>Fine metagenomic profile of the Mediterranean stratified and mixed water columns revealed by assembly and recruitment.</title>
        <authorList>
            <person name="Haro-Moreno J.M."/>
            <person name="Lopez-Perez M."/>
            <person name="De La Torre J.R."/>
            <person name="Picazo A."/>
            <person name="Camacho A."/>
            <person name="Rodriguez-Valera F."/>
        </authorList>
    </citation>
    <scope>NUCLEOTIDE SEQUENCE [LARGE SCALE GENOMIC DNA]</scope>
    <source>
        <strain evidence="4">MED-G78</strain>
    </source>
</reference>
<dbReference type="InterPro" id="IPR003769">
    <property type="entry name" value="ClpS_core"/>
</dbReference>
<dbReference type="HAMAP" id="MF_00302">
    <property type="entry name" value="ClpS"/>
    <property type="match status" value="1"/>
</dbReference>
<dbReference type="AlphaFoldDB" id="A0A368C668"/>
<sequence length="113" mass="12980">MIKLNSSKDNELDHSSGTLVLEEDPQVKEPPMYQVVLLNDDYTPMEFVVYILQYIFNHEHEKATQIMMAVHSRGKGVCGIFPKEIAEMKSHEIIKMAQAHEHPLMSEIEPLTD</sequence>
<feature type="compositionally biased region" description="Basic and acidic residues" evidence="2">
    <location>
        <begin position="1"/>
        <end position="14"/>
    </location>
</feature>
<accession>A0A368C668</accession>
<dbReference type="Proteomes" id="UP000252915">
    <property type="component" value="Unassembled WGS sequence"/>
</dbReference>
<comment type="caution">
    <text evidence="4">The sequence shown here is derived from an EMBL/GenBank/DDBJ whole genome shotgun (WGS) entry which is preliminary data.</text>
</comment>
<dbReference type="GO" id="GO:0030163">
    <property type="term" value="P:protein catabolic process"/>
    <property type="evidence" value="ECO:0007669"/>
    <property type="project" value="InterPro"/>
</dbReference>
<dbReference type="Pfam" id="PF02617">
    <property type="entry name" value="ClpS"/>
    <property type="match status" value="1"/>
</dbReference>
<gene>
    <name evidence="1" type="primary">clpS</name>
    <name evidence="4" type="ORF">DBW92_02800</name>
</gene>
<dbReference type="InterPro" id="IPR022935">
    <property type="entry name" value="ClpS"/>
</dbReference>
<comment type="function">
    <text evidence="1">Involved in the modulation of the specificity of the ClpAP-mediated ATP-dependent protein degradation.</text>
</comment>
<keyword evidence="4" id="KW-0378">Hydrolase</keyword>
<evidence type="ECO:0000313" key="5">
    <source>
        <dbReference type="Proteomes" id="UP000252915"/>
    </source>
</evidence>
<comment type="subunit">
    <text evidence="1">Binds to the N-terminal domain of the chaperone ClpA.</text>
</comment>
<feature type="region of interest" description="Disordered" evidence="2">
    <location>
        <begin position="1"/>
        <end position="25"/>
    </location>
</feature>
<feature type="domain" description="Adaptor protein ClpS core" evidence="3">
    <location>
        <begin position="28"/>
        <end position="106"/>
    </location>
</feature>
<evidence type="ECO:0000313" key="4">
    <source>
        <dbReference type="EMBL" id="RCL44607.1"/>
    </source>
</evidence>
<dbReference type="InterPro" id="IPR014719">
    <property type="entry name" value="Ribosomal_bL12_C/ClpS-like"/>
</dbReference>
<dbReference type="PANTHER" id="PTHR33473:SF19">
    <property type="entry name" value="ATP-DEPENDENT CLP PROTEASE ADAPTER PROTEIN CLPS"/>
    <property type="match status" value="1"/>
</dbReference>
<name>A0A368C668_9GAMM</name>
<proteinExistence type="inferred from homology"/>
<dbReference type="GO" id="GO:0008233">
    <property type="term" value="F:peptidase activity"/>
    <property type="evidence" value="ECO:0007669"/>
    <property type="project" value="UniProtKB-KW"/>
</dbReference>
<dbReference type="EMBL" id="QOPI01000012">
    <property type="protein sequence ID" value="RCL44607.1"/>
    <property type="molecule type" value="Genomic_DNA"/>
</dbReference>
<evidence type="ECO:0000259" key="3">
    <source>
        <dbReference type="Pfam" id="PF02617"/>
    </source>
</evidence>
<evidence type="ECO:0000256" key="1">
    <source>
        <dbReference type="HAMAP-Rule" id="MF_00302"/>
    </source>
</evidence>
<comment type="similarity">
    <text evidence="1">Belongs to the ClpS family.</text>
</comment>
<evidence type="ECO:0000256" key="2">
    <source>
        <dbReference type="SAM" id="MobiDB-lite"/>
    </source>
</evidence>
<dbReference type="NCBIfam" id="NF000672">
    <property type="entry name" value="PRK00033.1-5"/>
    <property type="match status" value="1"/>
</dbReference>